<gene>
    <name evidence="2" type="ORF">BBD32_04300</name>
</gene>
<dbReference type="RefSeq" id="WP_078395491.1">
    <property type="nucleotide sequence ID" value="NZ_CP016372.1"/>
</dbReference>
<evidence type="ECO:0000259" key="1">
    <source>
        <dbReference type="Pfam" id="PF00535"/>
    </source>
</evidence>
<dbReference type="EMBL" id="CP016374">
    <property type="protein sequence ID" value="AQX00740.1"/>
    <property type="molecule type" value="Genomic_DNA"/>
</dbReference>
<dbReference type="InterPro" id="IPR001173">
    <property type="entry name" value="Glyco_trans_2-like"/>
</dbReference>
<sequence>MKNIFPKVSVVMITYGHQNYIIEAIKSVVLQNYDGIIELIIANDCSPDNTDEIINNYLENNSIPDNIEIKYTCHSENMGMMPNSFYALRQVTGKYIAVCEGDDYWTDTLKLKKQVDFLEENPDYEITFTNVNVIYEDGLENKVSTLTPIKKDREYTGVEILQTWCAHTSTFVFRNNDNIVGKYENFYNIYKFSYGDTPLFLYLLQFGKAYGFIDYTSSYRRHLGGALSGKDAIKNVLGYIVYLKSINKAFNNKKYIKINNNRISAAYLGLFRDKNVTVNNRLNYFLKCIYYDPFLLIKIIIEKTTKNINL</sequence>
<accession>A0AAU8VD08</accession>
<evidence type="ECO:0000313" key="2">
    <source>
        <dbReference type="EMBL" id="AQX00740.1"/>
    </source>
</evidence>
<dbReference type="KEGG" id="een:BBD30_09970"/>
<dbReference type="Proteomes" id="UP000190848">
    <property type="component" value="Chromosome"/>
</dbReference>
<name>A0AAU8VD08_9FLAO</name>
<dbReference type="AlphaFoldDB" id="A0AAU8VD08"/>
<keyword evidence="2" id="KW-0808">Transferase</keyword>
<protein>
    <submittedName>
        <fullName evidence="2">Glycosyl transferase</fullName>
    </submittedName>
</protein>
<dbReference type="Gene3D" id="3.90.550.10">
    <property type="entry name" value="Spore Coat Polysaccharide Biosynthesis Protein SpsA, Chain A"/>
    <property type="match status" value="1"/>
</dbReference>
<reference evidence="2 3" key="1">
    <citation type="submission" date="2016-07" db="EMBL/GenBank/DDBJ databases">
        <title>Revisiting the taxonomy of the Elizabethkingia Genus using Whole-Genome Sequencing, Optical Mapping, and MALDI-TOF, along with proposal of three novel Elizabethkingia species: Elizabethkingia bruuniana sp. nov., Elizabethkingia ursingii sp. nov., and Elizabethkingia occulta sp. nov.</title>
        <authorList>
            <person name="Nicholson A.C."/>
        </authorList>
    </citation>
    <scope>NUCLEOTIDE SEQUENCE [LARGE SCALE GENOMIC DNA]</scope>
    <source>
        <strain evidence="2 3">F3201</strain>
    </source>
</reference>
<dbReference type="SUPFAM" id="SSF53448">
    <property type="entry name" value="Nucleotide-diphospho-sugar transferases"/>
    <property type="match status" value="1"/>
</dbReference>
<evidence type="ECO:0000313" key="3">
    <source>
        <dbReference type="Proteomes" id="UP000190848"/>
    </source>
</evidence>
<feature type="domain" description="Glycosyltransferase 2-like" evidence="1">
    <location>
        <begin position="9"/>
        <end position="171"/>
    </location>
</feature>
<proteinExistence type="predicted"/>
<dbReference type="InterPro" id="IPR029044">
    <property type="entry name" value="Nucleotide-diphossugar_trans"/>
</dbReference>
<dbReference type="GO" id="GO:0016758">
    <property type="term" value="F:hexosyltransferase activity"/>
    <property type="evidence" value="ECO:0007669"/>
    <property type="project" value="UniProtKB-ARBA"/>
</dbReference>
<dbReference type="PANTHER" id="PTHR22916">
    <property type="entry name" value="GLYCOSYLTRANSFERASE"/>
    <property type="match status" value="1"/>
</dbReference>
<dbReference type="PANTHER" id="PTHR22916:SF3">
    <property type="entry name" value="UDP-GLCNAC:BETAGAL BETA-1,3-N-ACETYLGLUCOSAMINYLTRANSFERASE-LIKE PROTEIN 1"/>
    <property type="match status" value="1"/>
</dbReference>
<dbReference type="Pfam" id="PF00535">
    <property type="entry name" value="Glycos_transf_2"/>
    <property type="match status" value="1"/>
</dbReference>
<organism evidence="2 3">
    <name type="scientific">Elizabethkingia anophelis</name>
    <dbReference type="NCBI Taxonomy" id="1117645"/>
    <lineage>
        <taxon>Bacteria</taxon>
        <taxon>Pseudomonadati</taxon>
        <taxon>Bacteroidota</taxon>
        <taxon>Flavobacteriia</taxon>
        <taxon>Flavobacteriales</taxon>
        <taxon>Weeksellaceae</taxon>
        <taxon>Elizabethkingia</taxon>
    </lineage>
</organism>